<keyword evidence="2" id="KW-1185">Reference proteome</keyword>
<proteinExistence type="predicted"/>
<sequence>MHLAHHLAAVERLHLVPGAHLITLRTAAVDPEGDAVESLEAEREIRAERESLVALLSARWGAARTLDLGPHLLAAADGAELPAPERELCWHVAELAVWTVRGRWCGVGVARRSPEAPHRLLAAVAEYGRPVPHEPG</sequence>
<organism evidence="1 2">
    <name type="scientific">Streptomyces diacarni</name>
    <dbReference type="NCBI Taxonomy" id="2800381"/>
    <lineage>
        <taxon>Bacteria</taxon>
        <taxon>Bacillati</taxon>
        <taxon>Actinomycetota</taxon>
        <taxon>Actinomycetes</taxon>
        <taxon>Kitasatosporales</taxon>
        <taxon>Streptomycetaceae</taxon>
        <taxon>Streptomyces</taxon>
    </lineage>
</organism>
<dbReference type="EMBL" id="QOIN01000025">
    <property type="protein sequence ID" value="RCG28444.1"/>
    <property type="molecule type" value="Genomic_DNA"/>
</dbReference>
<dbReference type="Proteomes" id="UP000252914">
    <property type="component" value="Unassembled WGS sequence"/>
</dbReference>
<accession>A0A367FDN0</accession>
<dbReference type="AlphaFoldDB" id="A0A367FDN0"/>
<dbReference type="RefSeq" id="WP_114020076.1">
    <property type="nucleotide sequence ID" value="NZ_JBEYTF010000028.1"/>
</dbReference>
<name>A0A367FDN0_9ACTN</name>
<evidence type="ECO:0000313" key="1">
    <source>
        <dbReference type="EMBL" id="RCG28444.1"/>
    </source>
</evidence>
<reference evidence="1 2" key="1">
    <citation type="submission" date="2018-06" db="EMBL/GenBank/DDBJ databases">
        <title>Streptomyces reniochalinae sp. nov. and Streptomyces diacarnus sp. nov. from marine sponges.</title>
        <authorList>
            <person name="Li L."/>
        </authorList>
    </citation>
    <scope>NUCLEOTIDE SEQUENCE [LARGE SCALE GENOMIC DNA]</scope>
    <source>
        <strain evidence="1 2">LHW51701</strain>
    </source>
</reference>
<evidence type="ECO:0000313" key="2">
    <source>
        <dbReference type="Proteomes" id="UP000252914"/>
    </source>
</evidence>
<protein>
    <submittedName>
        <fullName evidence="1">Uncharacterized protein</fullName>
    </submittedName>
</protein>
<comment type="caution">
    <text evidence="1">The sequence shown here is derived from an EMBL/GenBank/DDBJ whole genome shotgun (WGS) entry which is preliminary data.</text>
</comment>
<gene>
    <name evidence="1" type="ORF">DTL70_01985</name>
</gene>